<accession>A0A4D6NH55</accession>
<gene>
    <name evidence="1" type="ORF">DEO72_LG10g3253</name>
</gene>
<evidence type="ECO:0000313" key="2">
    <source>
        <dbReference type="Proteomes" id="UP000501690"/>
    </source>
</evidence>
<protein>
    <submittedName>
        <fullName evidence="1">Uncharacterized protein</fullName>
    </submittedName>
</protein>
<reference evidence="1 2" key="1">
    <citation type="submission" date="2019-04" db="EMBL/GenBank/DDBJ databases">
        <title>An improved genome assembly and genetic linkage map for asparagus bean, Vigna unguiculata ssp. sesquipedialis.</title>
        <authorList>
            <person name="Xia Q."/>
            <person name="Zhang R."/>
            <person name="Dong Y."/>
        </authorList>
    </citation>
    <scope>NUCLEOTIDE SEQUENCE [LARGE SCALE GENOMIC DNA]</scope>
    <source>
        <tissue evidence="1">Leaf</tissue>
    </source>
</reference>
<organism evidence="1 2">
    <name type="scientific">Vigna unguiculata</name>
    <name type="common">Cowpea</name>
    <dbReference type="NCBI Taxonomy" id="3917"/>
    <lineage>
        <taxon>Eukaryota</taxon>
        <taxon>Viridiplantae</taxon>
        <taxon>Streptophyta</taxon>
        <taxon>Embryophyta</taxon>
        <taxon>Tracheophyta</taxon>
        <taxon>Spermatophyta</taxon>
        <taxon>Magnoliopsida</taxon>
        <taxon>eudicotyledons</taxon>
        <taxon>Gunneridae</taxon>
        <taxon>Pentapetalae</taxon>
        <taxon>rosids</taxon>
        <taxon>fabids</taxon>
        <taxon>Fabales</taxon>
        <taxon>Fabaceae</taxon>
        <taxon>Papilionoideae</taxon>
        <taxon>50 kb inversion clade</taxon>
        <taxon>NPAAA clade</taxon>
        <taxon>indigoferoid/millettioid clade</taxon>
        <taxon>Phaseoleae</taxon>
        <taxon>Vigna</taxon>
    </lineage>
</organism>
<name>A0A4D6NH55_VIGUN</name>
<proteinExistence type="predicted"/>
<dbReference type="Proteomes" id="UP000501690">
    <property type="component" value="Linkage Group LG10"/>
</dbReference>
<dbReference type="AlphaFoldDB" id="A0A4D6NH55"/>
<sequence length="87" mass="9685">MVERFQIRAVEELGAFWEQLEQPLKNKPSATVLRKLLITSASMTITLRRSLLSAASPFLTRSAAPPTAKTSGSERISSLLLFLPWDL</sequence>
<keyword evidence="2" id="KW-1185">Reference proteome</keyword>
<dbReference type="EMBL" id="CP039354">
    <property type="protein sequence ID" value="QCE12014.1"/>
    <property type="molecule type" value="Genomic_DNA"/>
</dbReference>
<evidence type="ECO:0000313" key="1">
    <source>
        <dbReference type="EMBL" id="QCE12014.1"/>
    </source>
</evidence>